<organism evidence="1 2">
    <name type="scientific">Panagrolaimus sp. ES5</name>
    <dbReference type="NCBI Taxonomy" id="591445"/>
    <lineage>
        <taxon>Eukaryota</taxon>
        <taxon>Metazoa</taxon>
        <taxon>Ecdysozoa</taxon>
        <taxon>Nematoda</taxon>
        <taxon>Chromadorea</taxon>
        <taxon>Rhabditida</taxon>
        <taxon>Tylenchina</taxon>
        <taxon>Panagrolaimomorpha</taxon>
        <taxon>Panagrolaimoidea</taxon>
        <taxon>Panagrolaimidae</taxon>
        <taxon>Panagrolaimus</taxon>
    </lineage>
</organism>
<reference evidence="2" key="1">
    <citation type="submission" date="2022-11" db="UniProtKB">
        <authorList>
            <consortium name="WormBaseParasite"/>
        </authorList>
    </citation>
    <scope>IDENTIFICATION</scope>
</reference>
<dbReference type="WBParaSite" id="ES5_v2.g30759.t1">
    <property type="protein sequence ID" value="ES5_v2.g30759.t1"/>
    <property type="gene ID" value="ES5_v2.g30759"/>
</dbReference>
<evidence type="ECO:0000313" key="2">
    <source>
        <dbReference type="WBParaSite" id="ES5_v2.g30759.t1"/>
    </source>
</evidence>
<name>A0AC34GMF6_9BILA</name>
<accession>A0AC34GMF6</accession>
<evidence type="ECO:0000313" key="1">
    <source>
        <dbReference type="Proteomes" id="UP000887579"/>
    </source>
</evidence>
<proteinExistence type="predicted"/>
<sequence>QAANMDENSSSSAESEHEITSNREFLQASFSNRISDDFVEFASSSSKIGKHLATSNREFVQASYGNQISNDFVGIPSPKAEKPLAKPLDHVKVPAGVKKGNKLKYDLKDVVFGYCDHEIELLG</sequence>
<dbReference type="Proteomes" id="UP000887579">
    <property type="component" value="Unplaced"/>
</dbReference>
<protein>
    <submittedName>
        <fullName evidence="2">Uncharacterized protein</fullName>
    </submittedName>
</protein>